<dbReference type="AlphaFoldDB" id="A0A0D8X612"/>
<dbReference type="STRING" id="29172.A0A0D8X612"/>
<evidence type="ECO:0000313" key="1">
    <source>
        <dbReference type="EMBL" id="KJH39933.1"/>
    </source>
</evidence>
<gene>
    <name evidence="1" type="ORF">DICVIV_14160</name>
</gene>
<accession>A0A0D8X612</accession>
<proteinExistence type="predicted"/>
<reference evidence="1 2" key="1">
    <citation type="submission" date="2013-11" db="EMBL/GenBank/DDBJ databases">
        <title>Draft genome of the bovine lungworm Dictyocaulus viviparus.</title>
        <authorList>
            <person name="Mitreva M."/>
        </authorList>
    </citation>
    <scope>NUCLEOTIDE SEQUENCE [LARGE SCALE GENOMIC DNA]</scope>
    <source>
        <strain evidence="1 2">HannoverDv2000</strain>
    </source>
</reference>
<protein>
    <submittedName>
        <fullName evidence="1">Uncharacterized protein</fullName>
    </submittedName>
</protein>
<dbReference type="EMBL" id="KN719116">
    <property type="protein sequence ID" value="KJH39933.1"/>
    <property type="molecule type" value="Genomic_DNA"/>
</dbReference>
<dbReference type="Proteomes" id="UP000053766">
    <property type="component" value="Unassembled WGS sequence"/>
</dbReference>
<organism evidence="1 2">
    <name type="scientific">Dictyocaulus viviparus</name>
    <name type="common">Bovine lungworm</name>
    <dbReference type="NCBI Taxonomy" id="29172"/>
    <lineage>
        <taxon>Eukaryota</taxon>
        <taxon>Metazoa</taxon>
        <taxon>Ecdysozoa</taxon>
        <taxon>Nematoda</taxon>
        <taxon>Chromadorea</taxon>
        <taxon>Rhabditida</taxon>
        <taxon>Rhabditina</taxon>
        <taxon>Rhabditomorpha</taxon>
        <taxon>Strongyloidea</taxon>
        <taxon>Metastrongylidae</taxon>
        <taxon>Dictyocaulus</taxon>
    </lineage>
</organism>
<reference evidence="2" key="2">
    <citation type="journal article" date="2016" name="Sci. Rep.">
        <title>Dictyocaulus viviparus genome, variome and transcriptome elucidate lungworm biology and support future intervention.</title>
        <authorList>
            <person name="McNulty S.N."/>
            <person name="Strube C."/>
            <person name="Rosa B.A."/>
            <person name="Martin J.C."/>
            <person name="Tyagi R."/>
            <person name="Choi Y.J."/>
            <person name="Wang Q."/>
            <person name="Hallsworth Pepin K."/>
            <person name="Zhang X."/>
            <person name="Ozersky P."/>
            <person name="Wilson R.K."/>
            <person name="Sternberg P.W."/>
            <person name="Gasser R.B."/>
            <person name="Mitreva M."/>
        </authorList>
    </citation>
    <scope>NUCLEOTIDE SEQUENCE [LARGE SCALE GENOMIC DNA]</scope>
    <source>
        <strain evidence="2">HannoverDv2000</strain>
    </source>
</reference>
<feature type="non-terminal residue" evidence="1">
    <location>
        <position position="125"/>
    </location>
</feature>
<sequence length="125" mass="14542">MSETNIILAAEITPIPQQTAKHQSWDEFCTFESSEVQEFSGSNAEEQRQQNAAVWEQFEKTIEKREDGYYVRLPWKENANALPPNKSMAIQRLQSTINKLTTNPVLFQQYHETIIQQLNRGIIEE</sequence>
<dbReference type="OrthoDB" id="5865305at2759"/>
<evidence type="ECO:0000313" key="2">
    <source>
        <dbReference type="Proteomes" id="UP000053766"/>
    </source>
</evidence>
<name>A0A0D8X612_DICVI</name>
<keyword evidence="2" id="KW-1185">Reference proteome</keyword>